<dbReference type="SUPFAM" id="SSF52540">
    <property type="entry name" value="P-loop containing nucleoside triphosphate hydrolases"/>
    <property type="match status" value="1"/>
</dbReference>
<evidence type="ECO:0000259" key="13">
    <source>
        <dbReference type="PROSITE" id="PS51456"/>
    </source>
</evidence>
<dbReference type="SMART" id="SM00242">
    <property type="entry name" value="MYSc"/>
    <property type="match status" value="1"/>
</dbReference>
<evidence type="ECO:0000256" key="8">
    <source>
        <dbReference type="ARBA" id="ARBA00023123"/>
    </source>
</evidence>
<evidence type="ECO:0000313" key="14">
    <source>
        <dbReference type="EMBL" id="KAI6649089.1"/>
    </source>
</evidence>
<proteinExistence type="inferred from homology"/>
<dbReference type="InterPro" id="IPR027417">
    <property type="entry name" value="P-loop_NTPase"/>
</dbReference>
<name>A0AAV7JKZ1_9METZ</name>
<dbReference type="Gene3D" id="3.30.70.1590">
    <property type="match status" value="1"/>
</dbReference>
<evidence type="ECO:0000256" key="11">
    <source>
        <dbReference type="PROSITE-ProRule" id="PRU00782"/>
    </source>
</evidence>
<dbReference type="EMBL" id="JAKMXF010000322">
    <property type="protein sequence ID" value="KAI6649089.1"/>
    <property type="molecule type" value="Genomic_DNA"/>
</dbReference>
<dbReference type="InterPro" id="IPR008989">
    <property type="entry name" value="Myosin_S1_N"/>
</dbReference>
<dbReference type="GO" id="GO:0030139">
    <property type="term" value="C:endocytic vesicle"/>
    <property type="evidence" value="ECO:0007669"/>
    <property type="project" value="TreeGrafter"/>
</dbReference>
<evidence type="ECO:0000256" key="12">
    <source>
        <dbReference type="SAM" id="MobiDB-lite"/>
    </source>
</evidence>
<dbReference type="Gene3D" id="6.10.220.10">
    <property type="match status" value="1"/>
</dbReference>
<evidence type="ECO:0000256" key="6">
    <source>
        <dbReference type="ARBA" id="ARBA00022840"/>
    </source>
</evidence>
<accession>A0AAV7JKZ1</accession>
<dbReference type="PRINTS" id="PR00193">
    <property type="entry name" value="MYOSINHEAVY"/>
</dbReference>
<reference evidence="14 15" key="1">
    <citation type="journal article" date="2023" name="BMC Biol.">
        <title>The compact genome of the sponge Oopsacas minuta (Hexactinellida) is lacking key metazoan core genes.</title>
        <authorList>
            <person name="Santini S."/>
            <person name="Schenkelaars Q."/>
            <person name="Jourda C."/>
            <person name="Duchesne M."/>
            <person name="Belahbib H."/>
            <person name="Rocher C."/>
            <person name="Selva M."/>
            <person name="Riesgo A."/>
            <person name="Vervoort M."/>
            <person name="Leys S.P."/>
            <person name="Kodjabachian L."/>
            <person name="Le Bivic A."/>
            <person name="Borchiellini C."/>
            <person name="Claverie J.M."/>
            <person name="Renard E."/>
        </authorList>
    </citation>
    <scope>NUCLEOTIDE SEQUENCE [LARGE SCALE GENOMIC DNA]</scope>
    <source>
        <strain evidence="14">SPO-2</strain>
    </source>
</reference>
<evidence type="ECO:0000256" key="3">
    <source>
        <dbReference type="ARBA" id="ARBA00022490"/>
    </source>
</evidence>
<dbReference type="PANTHER" id="PTHR13140:SF745">
    <property type="entry name" value="UNCONVENTIONAL MYOSIN-VI"/>
    <property type="match status" value="1"/>
</dbReference>
<dbReference type="CDD" id="cd21958">
    <property type="entry name" value="MyUb_Myo6"/>
    <property type="match status" value="1"/>
</dbReference>
<keyword evidence="6 11" id="KW-0067">ATP-binding</keyword>
<evidence type="ECO:0000256" key="9">
    <source>
        <dbReference type="ARBA" id="ARBA00023175"/>
    </source>
</evidence>
<dbReference type="InterPro" id="IPR001609">
    <property type="entry name" value="Myosin_head_motor_dom-like"/>
</dbReference>
<evidence type="ECO:0000256" key="2">
    <source>
        <dbReference type="ARBA" id="ARBA00008314"/>
    </source>
</evidence>
<dbReference type="CDD" id="cd01382">
    <property type="entry name" value="MYSc_Myo6"/>
    <property type="match status" value="1"/>
</dbReference>
<organism evidence="14 15">
    <name type="scientific">Oopsacas minuta</name>
    <dbReference type="NCBI Taxonomy" id="111878"/>
    <lineage>
        <taxon>Eukaryota</taxon>
        <taxon>Metazoa</taxon>
        <taxon>Porifera</taxon>
        <taxon>Hexactinellida</taxon>
        <taxon>Hexasterophora</taxon>
        <taxon>Lyssacinosida</taxon>
        <taxon>Leucopsacidae</taxon>
        <taxon>Oopsacas</taxon>
    </lineage>
</organism>
<dbReference type="PANTHER" id="PTHR13140">
    <property type="entry name" value="MYOSIN"/>
    <property type="match status" value="1"/>
</dbReference>
<protein>
    <submittedName>
        <fullName evidence="14">Unconventional myosin-VI isoform X6</fullName>
    </submittedName>
</protein>
<dbReference type="FunFam" id="1.10.10.820:FF:000001">
    <property type="entry name" value="Myosin heavy chain"/>
    <property type="match status" value="1"/>
</dbReference>
<dbReference type="InterPro" id="IPR049016">
    <property type="entry name" value="MYO6_lever"/>
</dbReference>
<keyword evidence="7" id="KW-0112">Calmodulin-binding</keyword>
<keyword evidence="8 11" id="KW-0518">Myosin</keyword>
<feature type="region of interest" description="Disordered" evidence="12">
    <location>
        <begin position="909"/>
        <end position="939"/>
    </location>
</feature>
<evidence type="ECO:0000256" key="4">
    <source>
        <dbReference type="ARBA" id="ARBA00022553"/>
    </source>
</evidence>
<dbReference type="GO" id="GO:0051015">
    <property type="term" value="F:actin filament binding"/>
    <property type="evidence" value="ECO:0007669"/>
    <property type="project" value="InterPro"/>
</dbReference>
<dbReference type="Pfam" id="PF00063">
    <property type="entry name" value="Myosin_head"/>
    <property type="match status" value="1"/>
</dbReference>
<evidence type="ECO:0000256" key="7">
    <source>
        <dbReference type="ARBA" id="ARBA00022860"/>
    </source>
</evidence>
<dbReference type="GO" id="GO:0000146">
    <property type="term" value="F:microfilament motor activity"/>
    <property type="evidence" value="ECO:0007669"/>
    <property type="project" value="TreeGrafter"/>
</dbReference>
<dbReference type="InterPro" id="IPR032412">
    <property type="entry name" value="Myosin-VI_CBD"/>
</dbReference>
<evidence type="ECO:0000313" key="15">
    <source>
        <dbReference type="Proteomes" id="UP001165289"/>
    </source>
</evidence>
<evidence type="ECO:0000256" key="5">
    <source>
        <dbReference type="ARBA" id="ARBA00022741"/>
    </source>
</evidence>
<dbReference type="GO" id="GO:0005516">
    <property type="term" value="F:calmodulin binding"/>
    <property type="evidence" value="ECO:0007669"/>
    <property type="project" value="UniProtKB-KW"/>
</dbReference>
<comment type="similarity">
    <text evidence="2 11">Belongs to the TRAFAC class myosin-kinesin ATPase superfamily. Myosin family.</text>
</comment>
<dbReference type="PROSITE" id="PS51456">
    <property type="entry name" value="MYOSIN_MOTOR"/>
    <property type="match status" value="1"/>
</dbReference>
<dbReference type="GO" id="GO:0016459">
    <property type="term" value="C:myosin complex"/>
    <property type="evidence" value="ECO:0007669"/>
    <property type="project" value="UniProtKB-KW"/>
</dbReference>
<dbReference type="InterPro" id="IPR036114">
    <property type="entry name" value="MYSc_Myo6"/>
</dbReference>
<feature type="binding site" evidence="11">
    <location>
        <begin position="149"/>
        <end position="156"/>
    </location>
    <ligand>
        <name>ATP</name>
        <dbReference type="ChEBI" id="CHEBI:30616"/>
    </ligand>
</feature>
<comment type="caution">
    <text evidence="14">The sequence shown here is derived from an EMBL/GenBank/DDBJ whole genome shotgun (WGS) entry which is preliminary data.</text>
</comment>
<feature type="region of interest" description="Actin-binding" evidence="11">
    <location>
        <begin position="621"/>
        <end position="643"/>
    </location>
</feature>
<comment type="subcellular location">
    <subcellularLocation>
        <location evidence="1">Cytoplasm</location>
    </subcellularLocation>
</comment>
<evidence type="ECO:0000256" key="1">
    <source>
        <dbReference type="ARBA" id="ARBA00004496"/>
    </source>
</evidence>
<keyword evidence="9 11" id="KW-0505">Motor protein</keyword>
<dbReference type="AlphaFoldDB" id="A0AAV7JKZ1"/>
<dbReference type="Pfam" id="PF21521">
    <property type="entry name" value="MYO6_lever"/>
    <property type="match status" value="1"/>
</dbReference>
<dbReference type="Pfam" id="PF16521">
    <property type="entry name" value="Myosin-VI_CBD"/>
    <property type="match status" value="1"/>
</dbReference>
<dbReference type="GO" id="GO:0005524">
    <property type="term" value="F:ATP binding"/>
    <property type="evidence" value="ECO:0007669"/>
    <property type="project" value="UniProtKB-UniRule"/>
</dbReference>
<dbReference type="Gene3D" id="1.20.120.720">
    <property type="entry name" value="Myosin VI head, motor domain, U50 subdomain"/>
    <property type="match status" value="1"/>
</dbReference>
<sequence>MESKLVWTPHQEEGFQLGHIVDLGAETFTVQPLAKGTKPLQAVIDRVFPAEEFAKDVDDNCSLLYLNEATLLNNLRMRFKKKIIYTYVANILLSVNPYELYKNLYTIETMRSYQGVSLGLKPPHVFAIADKAYREMRGYRASQAIIVSGESGAGKTEATKYILRYLTELYGGSSSHIEERIVQANPLLESFGNAKTMRNNNSSRFGKFVEVHFNEKCHIVGGHISHYLLEKSRVVSQWNEERNYHVFYRLLAGAPGSLKKTLGLDKSPKNGFSYLNPASLKCPGVDDTTDFKNLVQSMKSVGLSDKEQEDIFRLVSAVLWMGNITFEEDSSGKQTISKVDKHGQEALTYTANLLQLAPEDLHTSLTSRVMTTTRGGAMGTIYQLPLKKEQAAYARDALAKTLYTRLFDKLVERVNTCFPFETSHNYIGVLDIAGFEYFQVNSFEQFCINYCNEKLQQFFNRRVLKDEQELYRREMLSFTDVEFTDNQDCIDLIEASPTGIISLLDEQCKLPQASDVNFTDRVQKVHSTHFRLLVPRKSKLIAHRNLRDEEGLIIRHFAGAVCYSTKGFIDKNNDALHDSLEQLMLESKDTMIRGLVADNVDKKVTGKLVFISIGGNFRRQLGKLMDKLYSTGSSFIRCIKPNSYMKPGEFQGGSILSQLQCAGMVSVLELMQGGYPSRANFNDLYNMYKGLLPPKLQRLQPRLFCEALFRALGMLPSDYAFGMSKVFFKPGKFALFDQIMHSDPDNLNQLIAKVEHWLIRKRWKKLIFGAISVLKLAKKIQFRNEHAVIIQKWVRMFLAVRKHRPRYLGIKKIGLLRRQLEQMSGIVGNLKENKDKFSAEIEGIQIAIVAAIQAIRDTPNLGRTMIEQKYKELQSMAEGKLGELLEQEVRQKEKEEAERLRKIQEEMELDRKRREAEEASRLAEEEEREKRKQEEERERVLRQELEDRRRLEEAERKKMEESMAAEMAKLSLLEAEEDAIRRQQEEQERMDYELACRIAEVEATTTSGGDVIETQNIAMESRLARKTLKRGANMKAKQQASSAKKIDLRKWKYAELRDTINTSCEIELLNACREEFHRRLRVYNAWKMKNKRRDDAGGRDANETQRVPQDIMQIAEQSGKAGGPPPLPQRTVSIIEDQKQRYFKIPFIRPSDQSKKGYRKKGWWLAHFDGQWIARQMELHPDKQAILLVAGVDDLEMCELSLDETRLAQKPGAEVLEKDFETVWMKYGGKSYTRPIQRAKDAATN</sequence>
<dbReference type="Gene3D" id="1.10.10.820">
    <property type="match status" value="1"/>
</dbReference>
<keyword evidence="3" id="KW-0963">Cytoplasm</keyword>
<dbReference type="Proteomes" id="UP001165289">
    <property type="component" value="Unassembled WGS sequence"/>
</dbReference>
<dbReference type="GO" id="GO:0030048">
    <property type="term" value="P:actin filament-based movement"/>
    <property type="evidence" value="ECO:0007669"/>
    <property type="project" value="TreeGrafter"/>
</dbReference>
<dbReference type="Gene3D" id="2.30.30.360">
    <property type="entry name" value="Myosin S1 fragment, N-terminal"/>
    <property type="match status" value="1"/>
</dbReference>
<evidence type="ECO:0000256" key="10">
    <source>
        <dbReference type="ARBA" id="ARBA00023203"/>
    </source>
</evidence>
<dbReference type="Gene3D" id="1.20.58.530">
    <property type="match status" value="1"/>
</dbReference>
<dbReference type="Gene3D" id="3.40.850.10">
    <property type="entry name" value="Kinesin motor domain"/>
    <property type="match status" value="1"/>
</dbReference>
<dbReference type="CDD" id="cd22249">
    <property type="entry name" value="UDM1_RNF168_RNF169-like"/>
    <property type="match status" value="1"/>
</dbReference>
<dbReference type="InterPro" id="IPR036961">
    <property type="entry name" value="Kinesin_motor_dom_sf"/>
</dbReference>
<gene>
    <name evidence="14" type="ORF">LOD99_6810</name>
</gene>
<feature type="domain" description="Myosin motor" evidence="13">
    <location>
        <begin position="55"/>
        <end position="741"/>
    </location>
</feature>
<keyword evidence="4" id="KW-0597">Phosphoprotein</keyword>
<keyword evidence="10 11" id="KW-0009">Actin-binding</keyword>
<dbReference type="GO" id="GO:0005886">
    <property type="term" value="C:plasma membrane"/>
    <property type="evidence" value="ECO:0007669"/>
    <property type="project" value="TreeGrafter"/>
</dbReference>
<dbReference type="GO" id="GO:0007015">
    <property type="term" value="P:actin filament organization"/>
    <property type="evidence" value="ECO:0007669"/>
    <property type="project" value="TreeGrafter"/>
</dbReference>
<keyword evidence="15" id="KW-1185">Reference proteome</keyword>
<dbReference type="CDD" id="cd21759">
    <property type="entry name" value="CBD_MYO6-like"/>
    <property type="match status" value="1"/>
</dbReference>
<keyword evidence="5 11" id="KW-0547">Nucleotide-binding</keyword>